<keyword evidence="7" id="KW-0539">Nucleus</keyword>
<protein>
    <recommendedName>
        <fullName evidence="8">Importin N-terminal domain-containing protein</fullName>
    </recommendedName>
</protein>
<evidence type="ECO:0000256" key="2">
    <source>
        <dbReference type="ARBA" id="ARBA00004496"/>
    </source>
</evidence>
<dbReference type="GO" id="GO:0006606">
    <property type="term" value="P:protein import into nucleus"/>
    <property type="evidence" value="ECO:0007669"/>
    <property type="project" value="TreeGrafter"/>
</dbReference>
<dbReference type="GO" id="GO:0005829">
    <property type="term" value="C:cytosol"/>
    <property type="evidence" value="ECO:0007669"/>
    <property type="project" value="TreeGrafter"/>
</dbReference>
<feature type="domain" description="Importin N-terminal" evidence="8">
    <location>
        <begin position="24"/>
        <end position="99"/>
    </location>
</feature>
<dbReference type="GO" id="GO:0006611">
    <property type="term" value="P:protein export from nucleus"/>
    <property type="evidence" value="ECO:0007669"/>
    <property type="project" value="TreeGrafter"/>
</dbReference>
<evidence type="ECO:0000256" key="3">
    <source>
        <dbReference type="ARBA" id="ARBA00008669"/>
    </source>
</evidence>
<proteinExistence type="inferred from homology"/>
<keyword evidence="10" id="KW-1185">Reference proteome</keyword>
<comment type="similarity">
    <text evidence="3">Belongs to the XPO2/CSE1 family.</text>
</comment>
<evidence type="ECO:0000259" key="8">
    <source>
        <dbReference type="PROSITE" id="PS50166"/>
    </source>
</evidence>
<keyword evidence="4" id="KW-0813">Transport</keyword>
<keyword evidence="5" id="KW-0963">Cytoplasm</keyword>
<name>A0AAD7UJB1_9STRA</name>
<sequence>MEQQEICGALMATLSPEREQRRNAEAYLSKLQTQQGFAVLLLQLVQQHSATATAESAVVRTAAAIYFKNLVKRGWADDKLISVGDRDAIKANMVKLVCECGHHSDVQQQLSAALSIISASDFPAKWPNLLPELISQFESPDLKTVTGMLRSLDSILERFRDVEKSDALYAELKYVLDMAAAPLTKLFGRLGALLASESSTNNRRSVEAVVEALRLACRVFYSLNWQDLPEFFEDNMSQWMPQFEKYLALELPSDEDEEEGALERLQSAIVENVSLYASKYEEEFAPYLQRFASAIWNRLMKTSQAARHDQLTVTSIKFLASVVGNAVHAANFGDEQTLRQITEAIVVPNLQLREVDLELFEDNPMEYISRDFEDADSETRRRSAKELVQAMCKQHDALATRLCLERATRLLTNYAQTAAWRDKDSAMHLVVAIAVRAESRQRGVTQISPNVDVVNFFDSHVKPELAIDSKQQQQKNPVILADCLQFASTFRNQLPPHVVVSLVPILAAHARSSVRVVHTYAAAAIDRLLGTGKVSTADLQPHLTSLFEALFTVLEPEQQKNGKDASSQSSWENEYAMKAIVRLLIVAETAVTPAAQIVTDKLTAALGRVCANPRNPKFNHYLFESLAVLVRVVCSQKTDHADNFELLLFPPFQSVLHMDVVEFAPYVFQILALLLTFRGSLSAAYVSLLPPLANATLWERRGNVPALAQLLEAYFAVGAQTVVDQGQLEPILGVFQKLLASKQFEAYAFALVKAIVATVRAEYVEKYLPTIFQLLLTRLQQHRDRPSFVHHVVALCGLLAGQQSPQLLVAKLEQASQPGMLLQLAKHVFVPALLGAPAFNAYIDAKTTVVGFTRVLCETPDAVAEPAQDQTNAWVGLLAGLLAVVEANPPANHAPDPLGTLPEEDLNLDEAQLAGFDSAFSKLHFGTSTAAKDPFSSVPDLSSYVHTHVSQLVMAKPQPFQHLAHLAQQTAS</sequence>
<evidence type="ECO:0000256" key="7">
    <source>
        <dbReference type="ARBA" id="ARBA00023242"/>
    </source>
</evidence>
<dbReference type="PANTHER" id="PTHR10997:SF8">
    <property type="entry name" value="EXPORTIN-2"/>
    <property type="match status" value="1"/>
</dbReference>
<dbReference type="PROSITE" id="PS50166">
    <property type="entry name" value="IMPORTIN_B_NT"/>
    <property type="match status" value="1"/>
</dbReference>
<comment type="subcellular location">
    <subcellularLocation>
        <location evidence="2">Cytoplasm</location>
    </subcellularLocation>
    <subcellularLocation>
        <location evidence="1">Nucleus</location>
    </subcellularLocation>
</comment>
<dbReference type="SUPFAM" id="SSF48371">
    <property type="entry name" value="ARM repeat"/>
    <property type="match status" value="1"/>
</dbReference>
<gene>
    <name evidence="9" type="ORF">CTAYLR_008710</name>
</gene>
<dbReference type="Pfam" id="PF03810">
    <property type="entry name" value="IBN_N"/>
    <property type="match status" value="1"/>
</dbReference>
<evidence type="ECO:0000313" key="9">
    <source>
        <dbReference type="EMBL" id="KAJ8609040.1"/>
    </source>
</evidence>
<dbReference type="InterPro" id="IPR013713">
    <property type="entry name" value="XPO2_central"/>
</dbReference>
<dbReference type="GO" id="GO:0005049">
    <property type="term" value="F:nuclear export signal receptor activity"/>
    <property type="evidence" value="ECO:0007669"/>
    <property type="project" value="TreeGrafter"/>
</dbReference>
<dbReference type="InterPro" id="IPR001494">
    <property type="entry name" value="Importin-beta_N"/>
</dbReference>
<accession>A0AAD7UJB1</accession>
<dbReference type="GO" id="GO:0031267">
    <property type="term" value="F:small GTPase binding"/>
    <property type="evidence" value="ECO:0007669"/>
    <property type="project" value="InterPro"/>
</dbReference>
<dbReference type="AlphaFoldDB" id="A0AAD7UJB1"/>
<evidence type="ECO:0000256" key="4">
    <source>
        <dbReference type="ARBA" id="ARBA00022448"/>
    </source>
</evidence>
<dbReference type="EMBL" id="JAQMWT010000154">
    <property type="protein sequence ID" value="KAJ8609040.1"/>
    <property type="molecule type" value="Genomic_DNA"/>
</dbReference>
<dbReference type="InterPro" id="IPR005043">
    <property type="entry name" value="XPO2_C"/>
</dbReference>
<evidence type="ECO:0000256" key="5">
    <source>
        <dbReference type="ARBA" id="ARBA00022490"/>
    </source>
</evidence>
<reference evidence="9" key="1">
    <citation type="submission" date="2023-01" db="EMBL/GenBank/DDBJ databases">
        <title>Metagenome sequencing of chrysophaentin producing Chrysophaeum taylorii.</title>
        <authorList>
            <person name="Davison J."/>
            <person name="Bewley C."/>
        </authorList>
    </citation>
    <scope>NUCLEOTIDE SEQUENCE</scope>
    <source>
        <strain evidence="9">NIES-1699</strain>
    </source>
</reference>
<keyword evidence="6" id="KW-0653">Protein transport</keyword>
<dbReference type="InterPro" id="IPR011989">
    <property type="entry name" value="ARM-like"/>
</dbReference>
<dbReference type="Proteomes" id="UP001230188">
    <property type="component" value="Unassembled WGS sequence"/>
</dbReference>
<dbReference type="PANTHER" id="PTHR10997">
    <property type="entry name" value="IMPORTIN-7, 8, 11"/>
    <property type="match status" value="1"/>
</dbReference>
<dbReference type="Gene3D" id="1.25.10.10">
    <property type="entry name" value="Leucine-rich Repeat Variant"/>
    <property type="match status" value="1"/>
</dbReference>
<dbReference type="SMART" id="SM00913">
    <property type="entry name" value="IBN_N"/>
    <property type="match status" value="1"/>
</dbReference>
<evidence type="ECO:0000256" key="1">
    <source>
        <dbReference type="ARBA" id="ARBA00004123"/>
    </source>
</evidence>
<dbReference type="InterPro" id="IPR016024">
    <property type="entry name" value="ARM-type_fold"/>
</dbReference>
<dbReference type="GO" id="GO:0005635">
    <property type="term" value="C:nuclear envelope"/>
    <property type="evidence" value="ECO:0007669"/>
    <property type="project" value="TreeGrafter"/>
</dbReference>
<dbReference type="Pfam" id="PF03378">
    <property type="entry name" value="CAS_CSE1"/>
    <property type="match status" value="1"/>
</dbReference>
<dbReference type="Pfam" id="PF08506">
    <property type="entry name" value="Cse1"/>
    <property type="match status" value="1"/>
</dbReference>
<organism evidence="9 10">
    <name type="scientific">Chrysophaeum taylorii</name>
    <dbReference type="NCBI Taxonomy" id="2483200"/>
    <lineage>
        <taxon>Eukaryota</taxon>
        <taxon>Sar</taxon>
        <taxon>Stramenopiles</taxon>
        <taxon>Ochrophyta</taxon>
        <taxon>Pelagophyceae</taxon>
        <taxon>Pelagomonadales</taxon>
        <taxon>Pelagomonadaceae</taxon>
        <taxon>Chrysophaeum</taxon>
    </lineage>
</organism>
<comment type="caution">
    <text evidence="9">The sequence shown here is derived from an EMBL/GenBank/DDBJ whole genome shotgun (WGS) entry which is preliminary data.</text>
</comment>
<evidence type="ECO:0000313" key="10">
    <source>
        <dbReference type="Proteomes" id="UP001230188"/>
    </source>
</evidence>
<evidence type="ECO:0000256" key="6">
    <source>
        <dbReference type="ARBA" id="ARBA00022927"/>
    </source>
</evidence>